<gene>
    <name evidence="1" type="ORF">HGB48_01140</name>
</gene>
<dbReference type="Proteomes" id="UP000579250">
    <property type="component" value="Unassembled WGS sequence"/>
</dbReference>
<reference evidence="1 2" key="1">
    <citation type="submission" date="2020-04" db="EMBL/GenBank/DDBJ databases">
        <title>MicrobeNet Type strains.</title>
        <authorList>
            <person name="Nicholson A.C."/>
        </authorList>
    </citation>
    <scope>NUCLEOTIDE SEQUENCE [LARGE SCALE GENOMIC DNA]</scope>
    <source>
        <strain evidence="1 2">ATCC BAA-277</strain>
    </source>
</reference>
<dbReference type="EMBL" id="JAAXPI010000001">
    <property type="protein sequence ID" value="NKZ02372.1"/>
    <property type="molecule type" value="Genomic_DNA"/>
</dbReference>
<sequence>MQSRVFGGARTDDLGERTSIILDPTTYAYLGTRQDVARAHTWKSDDGKPMTTKPGTILSWYAELTRAARGRTVWKGQR</sequence>
<protein>
    <submittedName>
        <fullName evidence="1">Uncharacterized protein</fullName>
    </submittedName>
</protein>
<comment type="caution">
    <text evidence="1">The sequence shown here is derived from an EMBL/GenBank/DDBJ whole genome shotgun (WGS) entry which is preliminary data.</text>
</comment>
<evidence type="ECO:0000313" key="2">
    <source>
        <dbReference type="Proteomes" id="UP000579250"/>
    </source>
</evidence>
<organism evidence="1 2">
    <name type="scientific">Actinomadura latina</name>
    <dbReference type="NCBI Taxonomy" id="163603"/>
    <lineage>
        <taxon>Bacteria</taxon>
        <taxon>Bacillati</taxon>
        <taxon>Actinomycetota</taxon>
        <taxon>Actinomycetes</taxon>
        <taxon>Streptosporangiales</taxon>
        <taxon>Thermomonosporaceae</taxon>
        <taxon>Actinomadura</taxon>
    </lineage>
</organism>
<evidence type="ECO:0000313" key="1">
    <source>
        <dbReference type="EMBL" id="NKZ02372.1"/>
    </source>
</evidence>
<dbReference type="RefSeq" id="WP_067634161.1">
    <property type="nucleotide sequence ID" value="NZ_JAAXPI010000001.1"/>
</dbReference>
<dbReference type="AlphaFoldDB" id="A0A846YUR8"/>
<name>A0A846YUR8_9ACTN</name>
<keyword evidence="2" id="KW-1185">Reference proteome</keyword>
<accession>A0A846YUR8</accession>
<proteinExistence type="predicted"/>